<organism evidence="1 2">
    <name type="scientific">Cerrena zonata</name>
    <dbReference type="NCBI Taxonomy" id="2478898"/>
    <lineage>
        <taxon>Eukaryota</taxon>
        <taxon>Fungi</taxon>
        <taxon>Dikarya</taxon>
        <taxon>Basidiomycota</taxon>
        <taxon>Agaricomycotina</taxon>
        <taxon>Agaricomycetes</taxon>
        <taxon>Polyporales</taxon>
        <taxon>Cerrenaceae</taxon>
        <taxon>Cerrena</taxon>
    </lineage>
</organism>
<reference evidence="1 2" key="1">
    <citation type="submission" date="2022-09" db="EMBL/GenBank/DDBJ databases">
        <authorList>
            <person name="Palmer J.M."/>
        </authorList>
    </citation>
    <scope>NUCLEOTIDE SEQUENCE [LARGE SCALE GENOMIC DNA]</scope>
    <source>
        <strain evidence="1 2">DSM 7382</strain>
    </source>
</reference>
<dbReference type="Proteomes" id="UP001385951">
    <property type="component" value="Unassembled WGS sequence"/>
</dbReference>
<proteinExistence type="predicted"/>
<sequence>MSTSPQIVQHESIPHSYQHPYLFTKSKDQQTLYAWSNSDPSHSHQSTPLQTERIDIAYTLSHLLAEKYVLIQKDDPPSHQTLLLFSLNDGSLSDTKTIVNDSNPNDPAHRPLPGDSAFLGLTKYLVAVFKNGTSSKDGIIEIYGVSDEGKFVLKNELQQPSDGPALVENVDNKTWGASGYTLPTCFHFDERTFIGGFEQHSMEIVKWSSQPQQPSLLELPGSRFIDGLRLQSWLNAKLYIPVSDSLLIAHYESPLDFVDYAPITSIRSISPDTMELKWCSPIGHKTERLRYNGKLNILISFGCAGERDSNSNEPPPKTGIFILDAETGAVRRQVRTDTRCDTSPSGEELVFAYDDGRVLVISLASFIENGLPEEHATKDEGSSNVSSGILFRSPAFYPELEPETPLNSKGRAKERKAVEMYAELGQARPWVDGLFVGDGIVLLKGTQKLGYVAIRWK</sequence>
<dbReference type="AlphaFoldDB" id="A0AAW0FD43"/>
<gene>
    <name evidence="1" type="ORF">QCA50_017494</name>
</gene>
<comment type="caution">
    <text evidence="1">The sequence shown here is derived from an EMBL/GenBank/DDBJ whole genome shotgun (WGS) entry which is preliminary data.</text>
</comment>
<evidence type="ECO:0000313" key="1">
    <source>
        <dbReference type="EMBL" id="KAK7679440.1"/>
    </source>
</evidence>
<evidence type="ECO:0000313" key="2">
    <source>
        <dbReference type="Proteomes" id="UP001385951"/>
    </source>
</evidence>
<dbReference type="EMBL" id="JASBNA010000059">
    <property type="protein sequence ID" value="KAK7679440.1"/>
    <property type="molecule type" value="Genomic_DNA"/>
</dbReference>
<accession>A0AAW0FD43</accession>
<keyword evidence="2" id="KW-1185">Reference proteome</keyword>
<dbReference type="SUPFAM" id="SSF69322">
    <property type="entry name" value="Tricorn protease domain 2"/>
    <property type="match status" value="1"/>
</dbReference>
<protein>
    <submittedName>
        <fullName evidence="1">Uncharacterized protein</fullName>
    </submittedName>
</protein>
<name>A0AAW0FD43_9APHY</name>